<name>A0A518H2A8_9BACT</name>
<sequence length="184" mass="20148">MRKYKLKAERFGTPAGTIVYDCIKPNYGVVGDDTRATGVEHRSVTLQSDGDYPFFTVPVADLEPLDNAEPQTDTARHTPGPWECGDPSRGESPVLVYCDDATGSIVAQVGDFQYAPRPRAEALANARLIAAAPELLDRLVLTNDTIELMRLVADKNHPRWPEIDLLLTQRIQGNDDAITKATAA</sequence>
<feature type="region of interest" description="Disordered" evidence="1">
    <location>
        <begin position="65"/>
        <end position="86"/>
    </location>
</feature>
<accession>A0A518H2A8</accession>
<dbReference type="Proteomes" id="UP000317835">
    <property type="component" value="Chromosome"/>
</dbReference>
<protein>
    <submittedName>
        <fullName evidence="2">Uncharacterized protein</fullName>
    </submittedName>
</protein>
<dbReference type="AlphaFoldDB" id="A0A518H2A8"/>
<evidence type="ECO:0000313" key="3">
    <source>
        <dbReference type="Proteomes" id="UP000317835"/>
    </source>
</evidence>
<dbReference type="RefSeq" id="WP_145270235.1">
    <property type="nucleotide sequence ID" value="NZ_CP036426.1"/>
</dbReference>
<organism evidence="2 3">
    <name type="scientific">Tautonia plasticadhaerens</name>
    <dbReference type="NCBI Taxonomy" id="2527974"/>
    <lineage>
        <taxon>Bacteria</taxon>
        <taxon>Pseudomonadati</taxon>
        <taxon>Planctomycetota</taxon>
        <taxon>Planctomycetia</taxon>
        <taxon>Isosphaerales</taxon>
        <taxon>Isosphaeraceae</taxon>
        <taxon>Tautonia</taxon>
    </lineage>
</organism>
<evidence type="ECO:0000256" key="1">
    <source>
        <dbReference type="SAM" id="MobiDB-lite"/>
    </source>
</evidence>
<gene>
    <name evidence="2" type="ORF">ElP_28620</name>
</gene>
<dbReference type="EMBL" id="CP036426">
    <property type="protein sequence ID" value="QDV34965.1"/>
    <property type="molecule type" value="Genomic_DNA"/>
</dbReference>
<keyword evidence="3" id="KW-1185">Reference proteome</keyword>
<evidence type="ECO:0000313" key="2">
    <source>
        <dbReference type="EMBL" id="QDV34965.1"/>
    </source>
</evidence>
<proteinExistence type="predicted"/>
<reference evidence="2 3" key="1">
    <citation type="submission" date="2019-02" db="EMBL/GenBank/DDBJ databases">
        <title>Deep-cultivation of Planctomycetes and their phenomic and genomic characterization uncovers novel biology.</title>
        <authorList>
            <person name="Wiegand S."/>
            <person name="Jogler M."/>
            <person name="Boedeker C."/>
            <person name="Pinto D."/>
            <person name="Vollmers J."/>
            <person name="Rivas-Marin E."/>
            <person name="Kohn T."/>
            <person name="Peeters S.H."/>
            <person name="Heuer A."/>
            <person name="Rast P."/>
            <person name="Oberbeckmann S."/>
            <person name="Bunk B."/>
            <person name="Jeske O."/>
            <person name="Meyerdierks A."/>
            <person name="Storesund J.E."/>
            <person name="Kallscheuer N."/>
            <person name="Luecker S."/>
            <person name="Lage O.M."/>
            <person name="Pohl T."/>
            <person name="Merkel B.J."/>
            <person name="Hornburger P."/>
            <person name="Mueller R.-W."/>
            <person name="Bruemmer F."/>
            <person name="Labrenz M."/>
            <person name="Spormann A.M."/>
            <person name="Op den Camp H."/>
            <person name="Overmann J."/>
            <person name="Amann R."/>
            <person name="Jetten M.S.M."/>
            <person name="Mascher T."/>
            <person name="Medema M.H."/>
            <person name="Devos D.P."/>
            <person name="Kaster A.-K."/>
            <person name="Ovreas L."/>
            <person name="Rohde M."/>
            <person name="Galperin M.Y."/>
            <person name="Jogler C."/>
        </authorList>
    </citation>
    <scope>NUCLEOTIDE SEQUENCE [LARGE SCALE GENOMIC DNA]</scope>
    <source>
        <strain evidence="2 3">ElP</strain>
    </source>
</reference>
<dbReference type="OrthoDB" id="7354650at2"/>
<dbReference type="KEGG" id="tpla:ElP_28620"/>